<feature type="compositionally biased region" description="Polar residues" evidence="1">
    <location>
        <begin position="195"/>
        <end position="204"/>
    </location>
</feature>
<dbReference type="EMBL" id="NEFY01000035">
    <property type="protein sequence ID" value="OZC34594.1"/>
    <property type="molecule type" value="Genomic_DNA"/>
</dbReference>
<feature type="region of interest" description="Disordered" evidence="1">
    <location>
        <begin position="173"/>
        <end position="207"/>
    </location>
</feature>
<gene>
    <name evidence="3" type="ORF">B9Q17_10025</name>
</gene>
<reference evidence="3 4" key="1">
    <citation type="submission" date="2017-06" db="EMBL/GenBank/DDBJ databases">
        <title>Draft genome sequence of the halophilic bacterium Marinobacter vinifirmus FB1.</title>
        <authorList>
            <person name="Stepanov V.G."/>
            <person name="Roberts D.J."/>
            <person name="Fox G.E."/>
        </authorList>
    </citation>
    <scope>NUCLEOTIDE SEQUENCE [LARGE SCALE GENOMIC DNA]</scope>
    <source>
        <strain evidence="3 4">FB1</strain>
    </source>
</reference>
<feature type="domain" description="DUF2726" evidence="2">
    <location>
        <begin position="38"/>
        <end position="158"/>
    </location>
</feature>
<name>A0A7Z1DRD4_9GAMM</name>
<keyword evidence="4" id="KW-1185">Reference proteome</keyword>
<dbReference type="RefSeq" id="WP_094626118.1">
    <property type="nucleotide sequence ID" value="NZ_NEFY01000035.1"/>
</dbReference>
<dbReference type="InterPro" id="IPR024402">
    <property type="entry name" value="DUF2726"/>
</dbReference>
<evidence type="ECO:0000256" key="1">
    <source>
        <dbReference type="SAM" id="MobiDB-lite"/>
    </source>
</evidence>
<comment type="caution">
    <text evidence="3">The sequence shown here is derived from an EMBL/GenBank/DDBJ whole genome shotgun (WGS) entry which is preliminary data.</text>
</comment>
<evidence type="ECO:0000313" key="4">
    <source>
        <dbReference type="Proteomes" id="UP000216984"/>
    </source>
</evidence>
<sequence>MDMFMLLAALLIAAIFFLVFLIATSARSSSYPYEAAGPLLTAAERFFYSTLEQVIPSGYVVTFKVRIGDVLKVRKGLEKKQALIMRGKIQQKHFDFVVCRKDDMSVACCIELNDASHKRSDRAKRDAFVRAACQAANVTLLEVKNSRSYVIDDLRSLVLAAIAGKPTPAPVVAPEPTPVGTMGKQVYPPKMDSTPEPSKISTSKMAKKHGCSTDEFMQKLVDSMYVEKIGDEYRLTEFGVNMGGEEKAHPKFGKFLAWPEDLPVV</sequence>
<protein>
    <recommendedName>
        <fullName evidence="2">DUF2726 domain-containing protein</fullName>
    </recommendedName>
</protein>
<dbReference type="AlphaFoldDB" id="A0A7Z1DRD4"/>
<accession>A0A7Z1DRD4</accession>
<dbReference type="Proteomes" id="UP000216984">
    <property type="component" value="Unassembled WGS sequence"/>
</dbReference>
<dbReference type="Pfam" id="PF10881">
    <property type="entry name" value="DUF2726"/>
    <property type="match status" value="1"/>
</dbReference>
<evidence type="ECO:0000259" key="2">
    <source>
        <dbReference type="Pfam" id="PF10881"/>
    </source>
</evidence>
<organism evidence="3 4">
    <name type="scientific">Marinobacter vinifirmus</name>
    <dbReference type="NCBI Taxonomy" id="355591"/>
    <lineage>
        <taxon>Bacteria</taxon>
        <taxon>Pseudomonadati</taxon>
        <taxon>Pseudomonadota</taxon>
        <taxon>Gammaproteobacteria</taxon>
        <taxon>Pseudomonadales</taxon>
        <taxon>Marinobacteraceae</taxon>
        <taxon>Marinobacter</taxon>
    </lineage>
</organism>
<evidence type="ECO:0000313" key="3">
    <source>
        <dbReference type="EMBL" id="OZC34594.1"/>
    </source>
</evidence>
<proteinExistence type="predicted"/>